<reference evidence="1 2" key="1">
    <citation type="submission" date="2017-09" db="EMBL/GenBank/DDBJ databases">
        <authorList>
            <person name="Lee N."/>
            <person name="Cho B.-K."/>
        </authorList>
    </citation>
    <scope>NUCLEOTIDE SEQUENCE [LARGE SCALE GENOMIC DNA]</scope>
    <source>
        <strain evidence="1 2">ATCC 12461</strain>
    </source>
</reference>
<dbReference type="EMBL" id="CP023695">
    <property type="protein sequence ID" value="QEV20384.1"/>
    <property type="molecule type" value="Genomic_DNA"/>
</dbReference>
<proteinExistence type="predicted"/>
<evidence type="ECO:0000313" key="1">
    <source>
        <dbReference type="EMBL" id="QEV20384.1"/>
    </source>
</evidence>
<dbReference type="OrthoDB" id="9758243at2"/>
<name>A0A5J6HP51_STRAD</name>
<gene>
    <name evidence="1" type="ORF">CP975_25175</name>
</gene>
<organism evidence="1 2">
    <name type="scientific">Streptomyces alboniger</name>
    <dbReference type="NCBI Taxonomy" id="132473"/>
    <lineage>
        <taxon>Bacteria</taxon>
        <taxon>Bacillati</taxon>
        <taxon>Actinomycetota</taxon>
        <taxon>Actinomycetes</taxon>
        <taxon>Kitasatosporales</taxon>
        <taxon>Streptomycetaceae</taxon>
        <taxon>Streptomyces</taxon>
        <taxon>Streptomyces aurantiacus group</taxon>
    </lineage>
</organism>
<dbReference type="RefSeq" id="WP_150477370.1">
    <property type="nucleotide sequence ID" value="NZ_CP023695.1"/>
</dbReference>
<protein>
    <submittedName>
        <fullName evidence="1">Uncharacterized protein</fullName>
    </submittedName>
</protein>
<sequence>MRIVRKGMHQDFEQAAADLARLVGDVSEDAEDSGPRLDPLTEGPVYRALVRELERAEATFVPPELDLHSAARLIAVDIAALVRQPHFPAQAEARIDVRKELRFKVADRLHVEWEETADMAAGLLELAVERHGDFLRYGKRPPRQ</sequence>
<evidence type="ECO:0000313" key="2">
    <source>
        <dbReference type="Proteomes" id="UP000326553"/>
    </source>
</evidence>
<dbReference type="KEGG" id="salw:CP975_25175"/>
<dbReference type="Proteomes" id="UP000326553">
    <property type="component" value="Chromosome"/>
</dbReference>
<keyword evidence="2" id="KW-1185">Reference proteome</keyword>
<dbReference type="AlphaFoldDB" id="A0A5J6HP51"/>
<accession>A0A5J6HP51</accession>